<evidence type="ECO:0000256" key="1">
    <source>
        <dbReference type="ARBA" id="ARBA00022763"/>
    </source>
</evidence>
<comment type="caution">
    <text evidence="3">The sequence shown here is derived from an EMBL/GenBank/DDBJ whole genome shotgun (WGS) entry which is preliminary data.</text>
</comment>
<dbReference type="SUPFAM" id="SSF46767">
    <property type="entry name" value="Methylated DNA-protein cysteine methyltransferase, C-terminal domain"/>
    <property type="match status" value="1"/>
</dbReference>
<organism evidence="3 4">
    <name type="scientific">Leptospira ryugenii</name>
    <dbReference type="NCBI Taxonomy" id="1917863"/>
    <lineage>
        <taxon>Bacteria</taxon>
        <taxon>Pseudomonadati</taxon>
        <taxon>Spirochaetota</taxon>
        <taxon>Spirochaetia</taxon>
        <taxon>Leptospirales</taxon>
        <taxon>Leptospiraceae</taxon>
        <taxon>Leptospira</taxon>
    </lineage>
</organism>
<evidence type="ECO:0000313" key="4">
    <source>
        <dbReference type="Proteomes" id="UP000245133"/>
    </source>
</evidence>
<feature type="domain" description="Methylated-DNA-[protein]-cysteine S-methyltransferase DNA binding" evidence="2">
    <location>
        <begin position="5"/>
        <end position="88"/>
    </location>
</feature>
<proteinExistence type="predicted"/>
<dbReference type="GO" id="GO:0006281">
    <property type="term" value="P:DNA repair"/>
    <property type="evidence" value="ECO:0007669"/>
    <property type="project" value="InterPro"/>
</dbReference>
<dbReference type="InterPro" id="IPR036388">
    <property type="entry name" value="WH-like_DNA-bd_sf"/>
</dbReference>
<dbReference type="InterPro" id="IPR036217">
    <property type="entry name" value="MethylDNA_cys_MeTrfase_DNAb"/>
</dbReference>
<name>A0A2P2E014_9LEPT</name>
<dbReference type="GO" id="GO:0008168">
    <property type="term" value="F:methyltransferase activity"/>
    <property type="evidence" value="ECO:0007669"/>
    <property type="project" value="UniProtKB-KW"/>
</dbReference>
<dbReference type="AlphaFoldDB" id="A0A2P2E014"/>
<evidence type="ECO:0000313" key="3">
    <source>
        <dbReference type="EMBL" id="GBF50213.1"/>
    </source>
</evidence>
<keyword evidence="3" id="KW-0808">Transferase</keyword>
<dbReference type="PANTHER" id="PTHR42942">
    <property type="entry name" value="6-O-METHYLGUANINE DNA METHYLTRANSFERASE"/>
    <property type="match status" value="1"/>
</dbReference>
<dbReference type="InterPro" id="IPR014048">
    <property type="entry name" value="MethylDNA_cys_MeTrfase_DNA-bd"/>
</dbReference>
<reference evidence="3 4" key="1">
    <citation type="submission" date="2018-02" db="EMBL/GenBank/DDBJ databases">
        <title>Novel Leptospira species isolated from soil and water in Japan.</title>
        <authorList>
            <person name="Nakao R."/>
            <person name="Masuzawa T."/>
        </authorList>
    </citation>
    <scope>NUCLEOTIDE SEQUENCE [LARGE SCALE GENOMIC DNA]</scope>
    <source>
        <strain evidence="3 4">YH101</strain>
    </source>
</reference>
<dbReference type="NCBIfam" id="TIGR00589">
    <property type="entry name" value="ogt"/>
    <property type="match status" value="1"/>
</dbReference>
<gene>
    <name evidence="3" type="ORF">LPTSP4_17370</name>
</gene>
<dbReference type="EMBL" id="BFBB01000004">
    <property type="protein sequence ID" value="GBF50213.1"/>
    <property type="molecule type" value="Genomic_DNA"/>
</dbReference>
<dbReference type="Pfam" id="PF01035">
    <property type="entry name" value="DNA_binding_1"/>
    <property type="match status" value="1"/>
</dbReference>
<dbReference type="OrthoDB" id="9789813at2"/>
<dbReference type="CDD" id="cd06445">
    <property type="entry name" value="ATase"/>
    <property type="match status" value="1"/>
</dbReference>
<evidence type="ECO:0000259" key="2">
    <source>
        <dbReference type="Pfam" id="PF01035"/>
    </source>
</evidence>
<dbReference type="InterPro" id="IPR052520">
    <property type="entry name" value="ATL_DNA_repair"/>
</dbReference>
<dbReference type="GO" id="GO:0032259">
    <property type="term" value="P:methylation"/>
    <property type="evidence" value="ECO:0007669"/>
    <property type="project" value="UniProtKB-KW"/>
</dbReference>
<keyword evidence="3" id="KW-0489">Methyltransferase</keyword>
<sequence>MEKLNFYQQVYEIVKQIPFGKVTNYGHIALLLGKPRAARAVGYALTALKKDQEQHVPWQRVIAKDGRIPFRGDLLRASLQKKILLSEGLVFDASEKIDLNKQGWFPE</sequence>
<dbReference type="PANTHER" id="PTHR42942:SF1">
    <property type="entry name" value="ALKYLTRANSFERASE-LIKE PROTEIN 1"/>
    <property type="match status" value="1"/>
</dbReference>
<dbReference type="RefSeq" id="WP_108975936.1">
    <property type="nucleotide sequence ID" value="NZ_BFBB01000004.1"/>
</dbReference>
<protein>
    <submittedName>
        <fullName evidence="3">Methylated-DNA--protein-cysteine methyltransferase</fullName>
    </submittedName>
</protein>
<keyword evidence="1" id="KW-0227">DNA damage</keyword>
<keyword evidence="4" id="KW-1185">Reference proteome</keyword>
<accession>A0A2P2E014</accession>
<dbReference type="Gene3D" id="1.10.10.10">
    <property type="entry name" value="Winged helix-like DNA-binding domain superfamily/Winged helix DNA-binding domain"/>
    <property type="match status" value="1"/>
</dbReference>
<dbReference type="Proteomes" id="UP000245133">
    <property type="component" value="Unassembled WGS sequence"/>
</dbReference>